<keyword evidence="2" id="KW-0175">Coiled coil</keyword>
<evidence type="ECO:0000256" key="2">
    <source>
        <dbReference type="ARBA" id="ARBA00023054"/>
    </source>
</evidence>
<dbReference type="PANTHER" id="PTHR32347:SF23">
    <property type="entry name" value="BLL5650 PROTEIN"/>
    <property type="match status" value="1"/>
</dbReference>
<dbReference type="RefSeq" id="WP_076756757.1">
    <property type="nucleotide sequence ID" value="NZ_FTPL01000001.1"/>
</dbReference>
<name>A0A1U7PJX9_9BACI</name>
<evidence type="ECO:0000256" key="3">
    <source>
        <dbReference type="SAM" id="MobiDB-lite"/>
    </source>
</evidence>
<reference evidence="5" key="1">
    <citation type="submission" date="2017-01" db="EMBL/GenBank/DDBJ databases">
        <authorList>
            <person name="Varghese N."/>
            <person name="Submissions S."/>
        </authorList>
    </citation>
    <scope>NUCLEOTIDE SEQUENCE [LARGE SCALE GENOMIC DNA]</scope>
    <source>
        <strain evidence="5">MNA4</strain>
    </source>
</reference>
<dbReference type="GO" id="GO:0030313">
    <property type="term" value="C:cell envelope"/>
    <property type="evidence" value="ECO:0007669"/>
    <property type="project" value="UniProtKB-SubCell"/>
</dbReference>
<dbReference type="Gene3D" id="2.40.50.100">
    <property type="match status" value="1"/>
</dbReference>
<feature type="region of interest" description="Disordered" evidence="3">
    <location>
        <begin position="115"/>
        <end position="161"/>
    </location>
</feature>
<dbReference type="InterPro" id="IPR050465">
    <property type="entry name" value="UPF0194_transport"/>
</dbReference>
<dbReference type="AlphaFoldDB" id="A0A1U7PJX9"/>
<dbReference type="PANTHER" id="PTHR32347">
    <property type="entry name" value="EFFLUX SYSTEM COMPONENT YKNX-RELATED"/>
    <property type="match status" value="1"/>
</dbReference>
<accession>A0A1U7PJX9</accession>
<evidence type="ECO:0000313" key="4">
    <source>
        <dbReference type="EMBL" id="SIT69333.1"/>
    </source>
</evidence>
<sequence>MNKFWNIAVAITVTAFVATNAVLLFGDKSSIPKYVYVQGTDRMVAADYADKLAKEALVVPGNVYTAYVDNDSSVQQWLVTEGDPVSAGQEIATLSSERADGQRSVWESERAALKAQESDLNATKRDLEQTRRMAQSDARSSSNRSDRVEGSGSSGTGTDADRVEIGLNVDVNVDVSQDGAYAHAIAAVDNALSDVRRQLAVVEAQLARSPDSPALISPVDGTVADVHRLGERLAVDIYTDDRQFLTYATGEEWQKITPDDRVYIQAPGIEGAVEGTVLSVSRVEANGSKWLDAYQKLDREKVNNPLAYYEVRISTDADVSRLPFANNANAVIHTEEAPASIAVKEDALEGKYLNEALATIIDRNGHAVKVPVMTPFDLEGYSIVTDGLYEGDLVVNKPRIGGYAPPSPVILPMPLQWPSKSTWTATSWQDYVRFTLFGVE</sequence>
<dbReference type="STRING" id="550447.SAMN05428946_0476"/>
<gene>
    <name evidence="4" type="ORF">SAMN05428946_0476</name>
</gene>
<dbReference type="OrthoDB" id="2446145at2"/>
<feature type="compositionally biased region" description="Basic and acidic residues" evidence="3">
    <location>
        <begin position="122"/>
        <end position="131"/>
    </location>
</feature>
<dbReference type="EMBL" id="FTPL01000001">
    <property type="protein sequence ID" value="SIT69333.1"/>
    <property type="molecule type" value="Genomic_DNA"/>
</dbReference>
<proteinExistence type="predicted"/>
<evidence type="ECO:0000256" key="1">
    <source>
        <dbReference type="ARBA" id="ARBA00004196"/>
    </source>
</evidence>
<keyword evidence="5" id="KW-1185">Reference proteome</keyword>
<evidence type="ECO:0000313" key="5">
    <source>
        <dbReference type="Proteomes" id="UP000187550"/>
    </source>
</evidence>
<protein>
    <submittedName>
        <fullName evidence="4">HlyD family secretion protein</fullName>
    </submittedName>
</protein>
<comment type="subcellular location">
    <subcellularLocation>
        <location evidence="1">Cell envelope</location>
    </subcellularLocation>
</comment>
<organism evidence="4 5">
    <name type="scientific">Edaphobacillus lindanitolerans</name>
    <dbReference type="NCBI Taxonomy" id="550447"/>
    <lineage>
        <taxon>Bacteria</taxon>
        <taxon>Bacillati</taxon>
        <taxon>Bacillota</taxon>
        <taxon>Bacilli</taxon>
        <taxon>Bacillales</taxon>
        <taxon>Bacillaceae</taxon>
        <taxon>Edaphobacillus</taxon>
    </lineage>
</organism>
<dbReference type="Proteomes" id="UP000187550">
    <property type="component" value="Unassembled WGS sequence"/>
</dbReference>